<reference evidence="2" key="1">
    <citation type="submission" date="2023-06" db="EMBL/GenBank/DDBJ databases">
        <title>Genome-scale phylogeny and comparative genomics of the fungal order Sordariales.</title>
        <authorList>
            <consortium name="Lawrence Berkeley National Laboratory"/>
            <person name="Hensen N."/>
            <person name="Bonometti L."/>
            <person name="Westerberg I."/>
            <person name="Brannstrom I.O."/>
            <person name="Guillou S."/>
            <person name="Cros-Aarteil S."/>
            <person name="Calhoun S."/>
            <person name="Haridas S."/>
            <person name="Kuo A."/>
            <person name="Mondo S."/>
            <person name="Pangilinan J."/>
            <person name="Riley R."/>
            <person name="LaButti K."/>
            <person name="Andreopoulos B."/>
            <person name="Lipzen A."/>
            <person name="Chen C."/>
            <person name="Yanf M."/>
            <person name="Daum C."/>
            <person name="Ng V."/>
            <person name="Clum A."/>
            <person name="Steindorff A."/>
            <person name="Ohm R."/>
            <person name="Martin F."/>
            <person name="Silar P."/>
            <person name="Natvig D."/>
            <person name="Lalanne C."/>
            <person name="Gautier V."/>
            <person name="Ament-velasquez S.L."/>
            <person name="Kruys A."/>
            <person name="Hutchinson M.I."/>
            <person name="Powell A.J."/>
            <person name="Barry K."/>
            <person name="Miller A.N."/>
            <person name="Grigoriev I.V."/>
            <person name="Debuchy R."/>
            <person name="Gladieux P."/>
            <person name="Thoren M.H."/>
            <person name="Johannesson H."/>
        </authorList>
    </citation>
    <scope>NUCLEOTIDE SEQUENCE</scope>
    <source>
        <strain evidence="2">SMH2392-1A</strain>
    </source>
</reference>
<feature type="region of interest" description="Disordered" evidence="1">
    <location>
        <begin position="34"/>
        <end position="57"/>
    </location>
</feature>
<organism evidence="2 3">
    <name type="scientific">Lasiosphaeria miniovina</name>
    <dbReference type="NCBI Taxonomy" id="1954250"/>
    <lineage>
        <taxon>Eukaryota</taxon>
        <taxon>Fungi</taxon>
        <taxon>Dikarya</taxon>
        <taxon>Ascomycota</taxon>
        <taxon>Pezizomycotina</taxon>
        <taxon>Sordariomycetes</taxon>
        <taxon>Sordariomycetidae</taxon>
        <taxon>Sordariales</taxon>
        <taxon>Lasiosphaeriaceae</taxon>
        <taxon>Lasiosphaeria</taxon>
    </lineage>
</organism>
<evidence type="ECO:0000313" key="2">
    <source>
        <dbReference type="EMBL" id="KAK0718244.1"/>
    </source>
</evidence>
<dbReference type="Proteomes" id="UP001172101">
    <property type="component" value="Unassembled WGS sequence"/>
</dbReference>
<gene>
    <name evidence="2" type="ORF">B0T26DRAFT_752190</name>
</gene>
<name>A0AA40ALX8_9PEZI</name>
<proteinExistence type="predicted"/>
<keyword evidence="3" id="KW-1185">Reference proteome</keyword>
<evidence type="ECO:0000256" key="1">
    <source>
        <dbReference type="SAM" id="MobiDB-lite"/>
    </source>
</evidence>
<comment type="caution">
    <text evidence="2">The sequence shown here is derived from an EMBL/GenBank/DDBJ whole genome shotgun (WGS) entry which is preliminary data.</text>
</comment>
<evidence type="ECO:0000313" key="3">
    <source>
        <dbReference type="Proteomes" id="UP001172101"/>
    </source>
</evidence>
<feature type="compositionally biased region" description="Low complexity" evidence="1">
    <location>
        <begin position="39"/>
        <end position="57"/>
    </location>
</feature>
<dbReference type="RefSeq" id="XP_060297037.1">
    <property type="nucleotide sequence ID" value="XM_060445492.1"/>
</dbReference>
<dbReference type="EMBL" id="JAUIRO010000004">
    <property type="protein sequence ID" value="KAK0718244.1"/>
    <property type="molecule type" value="Genomic_DNA"/>
</dbReference>
<accession>A0AA40ALX8</accession>
<dbReference type="AlphaFoldDB" id="A0AA40ALX8"/>
<dbReference type="GeneID" id="85328762"/>
<protein>
    <submittedName>
        <fullName evidence="2">Uncharacterized protein</fullName>
    </submittedName>
</protein>
<sequence>MPDRQFYCWKVSVTYRCGSWTTYRETAKDCDTHRIGGLDSSSDSNESSQDSSSAASS</sequence>